<protein>
    <submittedName>
        <fullName evidence="1">Uncharacterized protein</fullName>
    </submittedName>
</protein>
<dbReference type="AlphaFoldDB" id="A0AAD4SZY7"/>
<accession>A0AAD4SZY7</accession>
<name>A0AAD4SZY7_9MAGN</name>
<evidence type="ECO:0000313" key="1">
    <source>
        <dbReference type="EMBL" id="KAI3928231.1"/>
    </source>
</evidence>
<sequence>MKTIRVAGSVVLTHLLHTPKEKKKINLDLLLSFSSRVPELHNRLLFGDHAITNRAKEKSRRKRNGSDLLCLLPPAVAG</sequence>
<feature type="non-terminal residue" evidence="1">
    <location>
        <position position="78"/>
    </location>
</feature>
<keyword evidence="2" id="KW-1185">Reference proteome</keyword>
<evidence type="ECO:0000313" key="2">
    <source>
        <dbReference type="Proteomes" id="UP001202328"/>
    </source>
</evidence>
<gene>
    <name evidence="1" type="ORF">MKW98_023832</name>
</gene>
<reference evidence="1" key="1">
    <citation type="submission" date="2022-04" db="EMBL/GenBank/DDBJ databases">
        <title>A functionally conserved STORR gene fusion in Papaver species that diverged 16.8 million years ago.</title>
        <authorList>
            <person name="Catania T."/>
        </authorList>
    </citation>
    <scope>NUCLEOTIDE SEQUENCE</scope>
    <source>
        <strain evidence="1">S-188037</strain>
    </source>
</reference>
<dbReference type="EMBL" id="JAJJMB010007708">
    <property type="protein sequence ID" value="KAI3928231.1"/>
    <property type="molecule type" value="Genomic_DNA"/>
</dbReference>
<comment type="caution">
    <text evidence="1">The sequence shown here is derived from an EMBL/GenBank/DDBJ whole genome shotgun (WGS) entry which is preliminary data.</text>
</comment>
<proteinExistence type="predicted"/>
<organism evidence="1 2">
    <name type="scientific">Papaver atlanticum</name>
    <dbReference type="NCBI Taxonomy" id="357466"/>
    <lineage>
        <taxon>Eukaryota</taxon>
        <taxon>Viridiplantae</taxon>
        <taxon>Streptophyta</taxon>
        <taxon>Embryophyta</taxon>
        <taxon>Tracheophyta</taxon>
        <taxon>Spermatophyta</taxon>
        <taxon>Magnoliopsida</taxon>
        <taxon>Ranunculales</taxon>
        <taxon>Papaveraceae</taxon>
        <taxon>Papaveroideae</taxon>
        <taxon>Papaver</taxon>
    </lineage>
</organism>
<dbReference type="Proteomes" id="UP001202328">
    <property type="component" value="Unassembled WGS sequence"/>
</dbReference>